<proteinExistence type="predicted"/>
<evidence type="ECO:0000313" key="3">
    <source>
        <dbReference type="Proteomes" id="UP001390339"/>
    </source>
</evidence>
<reference evidence="2 3" key="1">
    <citation type="journal article" date="2024" name="IMA Fungus">
        <title>Apiospora arundinis, a panoply of carbohydrate-active enzymes and secondary metabolites.</title>
        <authorList>
            <person name="Sorensen T."/>
            <person name="Petersen C."/>
            <person name="Muurmann A.T."/>
            <person name="Christiansen J.V."/>
            <person name="Brundto M.L."/>
            <person name="Overgaard C.K."/>
            <person name="Boysen A.T."/>
            <person name="Wollenberg R.D."/>
            <person name="Larsen T.O."/>
            <person name="Sorensen J.L."/>
            <person name="Nielsen K.L."/>
            <person name="Sondergaard T.E."/>
        </authorList>
    </citation>
    <scope>NUCLEOTIDE SEQUENCE [LARGE SCALE GENOMIC DNA]</scope>
    <source>
        <strain evidence="2 3">AAU 773</strain>
    </source>
</reference>
<evidence type="ECO:0000256" key="1">
    <source>
        <dbReference type="SAM" id="SignalP"/>
    </source>
</evidence>
<feature type="chain" id="PRO_5045476988" description="AvrStb6" evidence="1">
    <location>
        <begin position="20"/>
        <end position="92"/>
    </location>
</feature>
<sequence>MRFFSSVLLLAATAGSLVAAVDHCPPKFCEVGETCNTDPDGPHCCSKDAAQVLQCKGTKWEVRNACDPAHFCTCTNSSDLICKKQRVFQFAA</sequence>
<dbReference type="EMBL" id="JAPCWZ010000010">
    <property type="protein sequence ID" value="KAK8849165.1"/>
    <property type="molecule type" value="Genomic_DNA"/>
</dbReference>
<dbReference type="Proteomes" id="UP001390339">
    <property type="component" value="Unassembled WGS sequence"/>
</dbReference>
<keyword evidence="3" id="KW-1185">Reference proteome</keyword>
<organism evidence="2 3">
    <name type="scientific">Apiospora arundinis</name>
    <dbReference type="NCBI Taxonomy" id="335852"/>
    <lineage>
        <taxon>Eukaryota</taxon>
        <taxon>Fungi</taxon>
        <taxon>Dikarya</taxon>
        <taxon>Ascomycota</taxon>
        <taxon>Pezizomycotina</taxon>
        <taxon>Sordariomycetes</taxon>
        <taxon>Xylariomycetidae</taxon>
        <taxon>Amphisphaeriales</taxon>
        <taxon>Apiosporaceae</taxon>
        <taxon>Apiospora</taxon>
    </lineage>
</organism>
<name>A0ABR2HMS2_9PEZI</name>
<evidence type="ECO:0000313" key="2">
    <source>
        <dbReference type="EMBL" id="KAK8849165.1"/>
    </source>
</evidence>
<accession>A0ABR2HMS2</accession>
<evidence type="ECO:0008006" key="4">
    <source>
        <dbReference type="Google" id="ProtNLM"/>
    </source>
</evidence>
<keyword evidence="1" id="KW-0732">Signal</keyword>
<feature type="signal peptide" evidence="1">
    <location>
        <begin position="1"/>
        <end position="19"/>
    </location>
</feature>
<protein>
    <recommendedName>
        <fullName evidence="4">AvrStb6</fullName>
    </recommendedName>
</protein>
<comment type="caution">
    <text evidence="2">The sequence shown here is derived from an EMBL/GenBank/DDBJ whole genome shotgun (WGS) entry which is preliminary data.</text>
</comment>
<gene>
    <name evidence="2" type="ORF">PGQ11_015645</name>
</gene>